<evidence type="ECO:0000313" key="1">
    <source>
        <dbReference type="EMBL" id="SUV65774.1"/>
    </source>
</evidence>
<dbReference type="InterPro" id="IPR052716">
    <property type="entry name" value="MOSC_domain"/>
</dbReference>
<dbReference type="EMBL" id="UFTT01000002">
    <property type="protein sequence ID" value="SUV65774.1"/>
    <property type="molecule type" value="Genomic_DNA"/>
</dbReference>
<dbReference type="Proteomes" id="UP000255014">
    <property type="component" value="Unassembled WGS sequence"/>
</dbReference>
<gene>
    <name evidence="1" type="ORF">NCTC10911_02814</name>
</gene>
<dbReference type="PANTHER" id="PTHR36930">
    <property type="entry name" value="METAL-SULFUR CLUSTER BIOSYNTHESIS PROTEINS YUAD-RELATED"/>
    <property type="match status" value="1"/>
</dbReference>
<proteinExistence type="predicted"/>
<dbReference type="PANTHER" id="PTHR36930:SF1">
    <property type="entry name" value="MOSC DOMAIN-CONTAINING PROTEIN"/>
    <property type="match status" value="1"/>
</dbReference>
<dbReference type="InterPro" id="IPR011037">
    <property type="entry name" value="Pyrv_Knase-like_insert_dom_sf"/>
</dbReference>
<protein>
    <submittedName>
        <fullName evidence="1">Molybdenum cofactor biosynthesis protein MoaC /MOSC-domain-containing protein</fullName>
    </submittedName>
</protein>
<dbReference type="SUPFAM" id="SSF50800">
    <property type="entry name" value="PK beta-barrel domain-like"/>
    <property type="match status" value="1"/>
</dbReference>
<evidence type="ECO:0000313" key="2">
    <source>
        <dbReference type="Proteomes" id="UP000255014"/>
    </source>
</evidence>
<dbReference type="Pfam" id="PF03473">
    <property type="entry name" value="MOSC"/>
    <property type="match status" value="1"/>
</dbReference>
<dbReference type="InterPro" id="IPR005302">
    <property type="entry name" value="MoCF_Sase_C"/>
</dbReference>
<organism evidence="1 2">
    <name type="scientific">Bordetella pertussis</name>
    <dbReference type="NCBI Taxonomy" id="520"/>
    <lineage>
        <taxon>Bacteria</taxon>
        <taxon>Pseudomonadati</taxon>
        <taxon>Pseudomonadota</taxon>
        <taxon>Betaproteobacteria</taxon>
        <taxon>Burkholderiales</taxon>
        <taxon>Alcaligenaceae</taxon>
        <taxon>Bordetella</taxon>
    </lineage>
</organism>
<reference evidence="1 2" key="1">
    <citation type="submission" date="2018-06" db="EMBL/GenBank/DDBJ databases">
        <authorList>
            <consortium name="Pathogen Informatics"/>
            <person name="Doyle S."/>
        </authorList>
    </citation>
    <scope>NUCLEOTIDE SEQUENCE [LARGE SCALE GENOMIC DNA]</scope>
    <source>
        <strain evidence="1 2">NCTC10911</strain>
    </source>
</reference>
<dbReference type="GO" id="GO:0003824">
    <property type="term" value="F:catalytic activity"/>
    <property type="evidence" value="ECO:0007669"/>
    <property type="project" value="InterPro"/>
</dbReference>
<dbReference type="Gene3D" id="2.40.33.20">
    <property type="entry name" value="PK beta-barrel domain-like"/>
    <property type="match status" value="1"/>
</dbReference>
<sequence>MTAIVTAVCSSPGHTFSKPVREAITLVAGLGVAGDAHQGATVRHRSRVRADPGQPNLRQVHLIHGELHDALQQAGFNVAEGTLGENITTRGIDLLDLPRDSLLYLGGQAIVRITGLRNPCAQLDRYQRGLMAAVLERDAAGGLVRKAGIMAVVEAGGDVRAGDPIEVVLPPPPHHRLDCVYGPRNRDRRAVPR</sequence>
<dbReference type="AlphaFoldDB" id="A0A381A462"/>
<dbReference type="RefSeq" id="WP_019247931.1">
    <property type="nucleotide sequence ID" value="NZ_AP024746.1"/>
</dbReference>
<dbReference type="GO" id="GO:0030151">
    <property type="term" value="F:molybdenum ion binding"/>
    <property type="evidence" value="ECO:0007669"/>
    <property type="project" value="InterPro"/>
</dbReference>
<name>A0A381A462_BORPT</name>
<accession>A0A381A462</accession>
<dbReference type="PROSITE" id="PS51340">
    <property type="entry name" value="MOSC"/>
    <property type="match status" value="1"/>
</dbReference>
<dbReference type="GO" id="GO:0030170">
    <property type="term" value="F:pyridoxal phosphate binding"/>
    <property type="evidence" value="ECO:0007669"/>
    <property type="project" value="InterPro"/>
</dbReference>
<dbReference type="GeneID" id="69601436"/>